<dbReference type="GeneID" id="55493054"/>
<protein>
    <recommendedName>
        <fullName evidence="2">Activator of Hsp90 ATPase homologue 1/2-like C-terminal domain-containing protein</fullName>
    </recommendedName>
</protein>
<accession>A0A0N7LQC7</accession>
<dbReference type="Pfam" id="PF08327">
    <property type="entry name" value="AHSA1"/>
    <property type="match status" value="1"/>
</dbReference>
<dbReference type="OrthoDB" id="9803476at2"/>
<evidence type="ECO:0000256" key="1">
    <source>
        <dbReference type="ARBA" id="ARBA00006817"/>
    </source>
</evidence>
<comment type="similarity">
    <text evidence="1">Belongs to the AHA1 family.</text>
</comment>
<sequence length="141" mass="15639">MTNAVLQKQIFLRATPETVWAYLTEPARLAEWFHKPERPLAAGQKLEMFGTSSGDLLIWGEVRAARPPEYLEYTFTIKPMGDAVSVVKWTLDPVPGGTRLGLVHEGLPQGAEAFGLILALDDGWDEHLGKMRNALHETVDA</sequence>
<dbReference type="STRING" id="81569.RUM4293_03785"/>
<evidence type="ECO:0000259" key="2">
    <source>
        <dbReference type="Pfam" id="PF08327"/>
    </source>
</evidence>
<dbReference type="Gene3D" id="3.30.530.20">
    <property type="match status" value="1"/>
</dbReference>
<dbReference type="InterPro" id="IPR023393">
    <property type="entry name" value="START-like_dom_sf"/>
</dbReference>
<dbReference type="Proteomes" id="UP000050783">
    <property type="component" value="Unassembled WGS sequence"/>
</dbReference>
<dbReference type="CDD" id="cd07814">
    <property type="entry name" value="SRPBCC_CalC_Aha1-like"/>
    <property type="match status" value="1"/>
</dbReference>
<reference evidence="3 4" key="1">
    <citation type="submission" date="2015-09" db="EMBL/GenBank/DDBJ databases">
        <authorList>
            <consortium name="Swine Surveillance"/>
        </authorList>
    </citation>
    <scope>NUCLEOTIDE SEQUENCE [LARGE SCALE GENOMIC DNA]</scope>
    <source>
        <strain evidence="3 4">CECT 4292</strain>
    </source>
</reference>
<evidence type="ECO:0000313" key="3">
    <source>
        <dbReference type="EMBL" id="CUH47652.1"/>
    </source>
</evidence>
<proteinExistence type="inferred from homology"/>
<dbReference type="SUPFAM" id="SSF55961">
    <property type="entry name" value="Bet v1-like"/>
    <property type="match status" value="1"/>
</dbReference>
<dbReference type="AlphaFoldDB" id="A0A0N7LQC7"/>
<name>A0A0N7LQC7_9RHOB</name>
<dbReference type="RefSeq" id="WP_058277311.1">
    <property type="nucleotide sequence ID" value="NZ_CYPU01000031.1"/>
</dbReference>
<evidence type="ECO:0000313" key="4">
    <source>
        <dbReference type="Proteomes" id="UP000050783"/>
    </source>
</evidence>
<organism evidence="3 4">
    <name type="scientific">Ruegeria atlantica</name>
    <dbReference type="NCBI Taxonomy" id="81569"/>
    <lineage>
        <taxon>Bacteria</taxon>
        <taxon>Pseudomonadati</taxon>
        <taxon>Pseudomonadota</taxon>
        <taxon>Alphaproteobacteria</taxon>
        <taxon>Rhodobacterales</taxon>
        <taxon>Roseobacteraceae</taxon>
        <taxon>Ruegeria</taxon>
    </lineage>
</organism>
<dbReference type="EMBL" id="CYPU01000031">
    <property type="protein sequence ID" value="CUH47652.1"/>
    <property type="molecule type" value="Genomic_DNA"/>
</dbReference>
<gene>
    <name evidence="3" type="ORF">RUA4292_01824</name>
</gene>
<feature type="domain" description="Activator of Hsp90 ATPase homologue 1/2-like C-terminal" evidence="2">
    <location>
        <begin position="14"/>
        <end position="135"/>
    </location>
</feature>
<dbReference type="InterPro" id="IPR013538">
    <property type="entry name" value="ASHA1/2-like_C"/>
</dbReference>